<dbReference type="AlphaFoldDB" id="A0A846QQA4"/>
<dbReference type="SUPFAM" id="SSF52540">
    <property type="entry name" value="P-loop containing nucleoside triphosphate hydrolases"/>
    <property type="match status" value="1"/>
</dbReference>
<protein>
    <recommendedName>
        <fullName evidence="3">Sulfotransferase</fullName>
    </recommendedName>
</protein>
<name>A0A846QQA4_9FLAO</name>
<evidence type="ECO:0000313" key="2">
    <source>
        <dbReference type="Proteomes" id="UP000590442"/>
    </source>
</evidence>
<keyword evidence="2" id="KW-1185">Reference proteome</keyword>
<accession>A0A846QQA4</accession>
<organism evidence="1 2">
    <name type="scientific">Saonia flava</name>
    <dbReference type="NCBI Taxonomy" id="523696"/>
    <lineage>
        <taxon>Bacteria</taxon>
        <taxon>Pseudomonadati</taxon>
        <taxon>Bacteroidota</taxon>
        <taxon>Flavobacteriia</taxon>
        <taxon>Flavobacteriales</taxon>
        <taxon>Flavobacteriaceae</taxon>
        <taxon>Saonia</taxon>
    </lineage>
</organism>
<reference evidence="1 2" key="1">
    <citation type="submission" date="2020-03" db="EMBL/GenBank/DDBJ databases">
        <title>Genomic Encyclopedia of Type Strains, Phase IV (KMG-IV): sequencing the most valuable type-strain genomes for metagenomic binning, comparative biology and taxonomic classification.</title>
        <authorList>
            <person name="Goeker M."/>
        </authorList>
    </citation>
    <scope>NUCLEOTIDE SEQUENCE [LARGE SCALE GENOMIC DNA]</scope>
    <source>
        <strain evidence="1 2">DSM 29762</strain>
    </source>
</reference>
<evidence type="ECO:0000313" key="1">
    <source>
        <dbReference type="EMBL" id="NJB70288.1"/>
    </source>
</evidence>
<dbReference type="RefSeq" id="WP_167960967.1">
    <property type="nucleotide sequence ID" value="NZ_JAATJJ010000001.1"/>
</dbReference>
<dbReference type="Proteomes" id="UP000590442">
    <property type="component" value="Unassembled WGS sequence"/>
</dbReference>
<evidence type="ECO:0008006" key="3">
    <source>
        <dbReference type="Google" id="ProtNLM"/>
    </source>
</evidence>
<gene>
    <name evidence="1" type="ORF">GGR42_000750</name>
</gene>
<dbReference type="Gene3D" id="3.40.50.300">
    <property type="entry name" value="P-loop containing nucleotide triphosphate hydrolases"/>
    <property type="match status" value="1"/>
</dbReference>
<dbReference type="EMBL" id="JAATJJ010000001">
    <property type="protein sequence ID" value="NJB70288.1"/>
    <property type="molecule type" value="Genomic_DNA"/>
</dbReference>
<sequence length="297" mass="35174">MGINYVEEPIIFLGAPRSGTSIISEIVMRHKDLAYPSQYQPRVLGNTNINYLRRLADNSFWRFHGQKKQLNKVSPLNYFIFRSVEAYPMWDYLVRDGISFSKDFLINEKATSEERLRIVSFFSKLVNKQGKKRLAFKITGPSRLNYLLSIFPKAKVVYITRDSIAVVNSLMRVPFWKERGMTKFWWQGAYDDSDNKWLESNKSDNIQITAYQIRKIIQVTENEIFTHRPDALKVEYTNFIENPESTIEKILSYTGLSQDKACFDYFKRNRIFNQNKKNATFFSEEERRRLINLFEKK</sequence>
<dbReference type="Pfam" id="PF13469">
    <property type="entry name" value="Sulfotransfer_3"/>
    <property type="match status" value="1"/>
</dbReference>
<comment type="caution">
    <text evidence="1">The sequence shown here is derived from an EMBL/GenBank/DDBJ whole genome shotgun (WGS) entry which is preliminary data.</text>
</comment>
<proteinExistence type="predicted"/>
<dbReference type="InterPro" id="IPR027417">
    <property type="entry name" value="P-loop_NTPase"/>
</dbReference>